<comment type="function">
    <text evidence="7">Involved in cellular auxin homeostasis by regulating auxin metabolism. Regulates intracellular auxin accumulation at the endoplasmic reticulum and thus auxin availability for nuclear auxin signaling.</text>
</comment>
<sequence>MASMAPTFLASLRAVGTASTMAFVGFYMHRRGFVTPSGKKMMALLSQQVTIPAFLFAKIIHCPDVGEDNGSSDTAVCPSVADRISDLKLLLVWPAYVVFCGLITGYFAARISKTPRTQTRSCLAACAFGNSTGLVITLLTVVHHQFKGSGAELGRIDPTTFLSVYLLLYPVLQWGVGGWLLAPEEKKEEKHDIDATIRKSNVDLLENGGGDGEGEGGMALNELVSQTNILSPQNGYSAPTRRHTLTLQHILNRAPDRSSAAISAVEQEFGGMTPKRKRVIVTKTKDKSSSEALKMMVKELSFTSFDNFDLSSSFTMEDGPLQSTSALQQRDMLPRIGSTDDAPLMMESGPSCTSLSSLRNESPPTIDEHTPLNVTQEQIEQIQESDIMPLTTTLLRIFRKVFQPPVIASIAGLFIASFPRVRGLLVNVWGNNGKSAPLQWMFDGIYSVGQSAVPINMTILGINLSSTFKKKSKVEEEEGKAKLLPNGTMLAIVVGKMLVMPMLGIVSTWFLQRYYIDFPDTIDATCYLIMMIVFITPTANNVMVMVELSGSSSKEGMARVIGYQYLVSPVVLSVVLAVVVSLANCHFDASPVCATAGATY</sequence>
<dbReference type="InterPro" id="IPR004776">
    <property type="entry name" value="Mem_transp_PIN-like"/>
</dbReference>
<proteinExistence type="inferred from homology"/>
<feature type="transmembrane region" description="Helical" evidence="10">
    <location>
        <begin position="560"/>
        <end position="583"/>
    </location>
</feature>
<feature type="transmembrane region" description="Helical" evidence="10">
    <location>
        <begin position="489"/>
        <end position="511"/>
    </location>
</feature>
<dbReference type="Proteomes" id="UP001224775">
    <property type="component" value="Unassembled WGS sequence"/>
</dbReference>
<keyword evidence="3" id="KW-0813">Transport</keyword>
<evidence type="ECO:0000256" key="2">
    <source>
        <dbReference type="ARBA" id="ARBA00004308"/>
    </source>
</evidence>
<comment type="caution">
    <text evidence="11">The sequence shown here is derived from an EMBL/GenBank/DDBJ whole genome shotgun (WGS) entry which is preliminary data.</text>
</comment>
<comment type="subcellular location">
    <subcellularLocation>
        <location evidence="2">Endomembrane system</location>
    </subcellularLocation>
    <subcellularLocation>
        <location evidence="1">Membrane</location>
        <topology evidence="1">Multi-pass membrane protein</topology>
    </subcellularLocation>
</comment>
<dbReference type="PANTHER" id="PTHR31651:SF33">
    <property type="entry name" value="PROTEIN PIN-LIKES 1"/>
    <property type="match status" value="1"/>
</dbReference>
<dbReference type="Pfam" id="PF03547">
    <property type="entry name" value="Mem_trans"/>
    <property type="match status" value="1"/>
</dbReference>
<keyword evidence="5 10" id="KW-1133">Transmembrane helix</keyword>
<evidence type="ECO:0000313" key="11">
    <source>
        <dbReference type="EMBL" id="KAK1740734.1"/>
    </source>
</evidence>
<evidence type="ECO:0000313" key="12">
    <source>
        <dbReference type="Proteomes" id="UP001224775"/>
    </source>
</evidence>
<evidence type="ECO:0000256" key="9">
    <source>
        <dbReference type="SAM" id="MobiDB-lite"/>
    </source>
</evidence>
<feature type="transmembrane region" description="Helical" evidence="10">
    <location>
        <begin position="90"/>
        <end position="109"/>
    </location>
</feature>
<keyword evidence="12" id="KW-1185">Reference proteome</keyword>
<evidence type="ECO:0000256" key="6">
    <source>
        <dbReference type="ARBA" id="ARBA00023136"/>
    </source>
</evidence>
<organism evidence="11 12">
    <name type="scientific">Skeletonema marinoi</name>
    <dbReference type="NCBI Taxonomy" id="267567"/>
    <lineage>
        <taxon>Eukaryota</taxon>
        <taxon>Sar</taxon>
        <taxon>Stramenopiles</taxon>
        <taxon>Ochrophyta</taxon>
        <taxon>Bacillariophyta</taxon>
        <taxon>Coscinodiscophyceae</taxon>
        <taxon>Thalassiosirophycidae</taxon>
        <taxon>Thalassiosirales</taxon>
        <taxon>Skeletonemataceae</taxon>
        <taxon>Skeletonema</taxon>
        <taxon>Skeletonema marinoi-dohrnii complex</taxon>
    </lineage>
</organism>
<feature type="transmembrane region" description="Helical" evidence="10">
    <location>
        <begin position="12"/>
        <end position="29"/>
    </location>
</feature>
<evidence type="ECO:0000256" key="3">
    <source>
        <dbReference type="ARBA" id="ARBA00022448"/>
    </source>
</evidence>
<dbReference type="GO" id="GO:0012505">
    <property type="term" value="C:endomembrane system"/>
    <property type="evidence" value="ECO:0007669"/>
    <property type="project" value="UniProtKB-SubCell"/>
</dbReference>
<dbReference type="PANTHER" id="PTHR31651">
    <property type="match status" value="1"/>
</dbReference>
<feature type="transmembrane region" description="Helical" evidence="10">
    <location>
        <begin position="162"/>
        <end position="182"/>
    </location>
</feature>
<evidence type="ECO:0000256" key="5">
    <source>
        <dbReference type="ARBA" id="ARBA00022989"/>
    </source>
</evidence>
<evidence type="ECO:0000256" key="4">
    <source>
        <dbReference type="ARBA" id="ARBA00022692"/>
    </source>
</evidence>
<reference evidence="11" key="1">
    <citation type="submission" date="2023-06" db="EMBL/GenBank/DDBJ databases">
        <title>Survivors Of The Sea: Transcriptome response of Skeletonema marinoi to long-term dormancy.</title>
        <authorList>
            <person name="Pinder M.I.M."/>
            <person name="Kourtchenko O."/>
            <person name="Robertson E.K."/>
            <person name="Larsson T."/>
            <person name="Maumus F."/>
            <person name="Osuna-Cruz C.M."/>
            <person name="Vancaester E."/>
            <person name="Stenow R."/>
            <person name="Vandepoele K."/>
            <person name="Ploug H."/>
            <person name="Bruchert V."/>
            <person name="Godhe A."/>
            <person name="Topel M."/>
        </authorList>
    </citation>
    <scope>NUCLEOTIDE SEQUENCE</scope>
    <source>
        <strain evidence="11">R05AC</strain>
    </source>
</reference>
<accession>A0AAD8Y827</accession>
<feature type="transmembrane region" description="Helical" evidence="10">
    <location>
        <begin position="121"/>
        <end position="142"/>
    </location>
</feature>
<dbReference type="EMBL" id="JATAAI010000015">
    <property type="protein sequence ID" value="KAK1740734.1"/>
    <property type="molecule type" value="Genomic_DNA"/>
</dbReference>
<protein>
    <submittedName>
        <fullName evidence="11">Auxin efflux carrier</fullName>
    </submittedName>
</protein>
<evidence type="ECO:0000256" key="8">
    <source>
        <dbReference type="ARBA" id="ARBA00025752"/>
    </source>
</evidence>
<evidence type="ECO:0000256" key="10">
    <source>
        <dbReference type="SAM" id="Phobius"/>
    </source>
</evidence>
<gene>
    <name evidence="11" type="ORF">QTG54_008829</name>
</gene>
<keyword evidence="6 10" id="KW-0472">Membrane</keyword>
<evidence type="ECO:0000256" key="7">
    <source>
        <dbReference type="ARBA" id="ARBA00025100"/>
    </source>
</evidence>
<keyword evidence="4 10" id="KW-0812">Transmembrane</keyword>
<feature type="transmembrane region" description="Helical" evidence="10">
    <location>
        <begin position="527"/>
        <end position="548"/>
    </location>
</feature>
<comment type="similarity">
    <text evidence="8">Belongs to the auxin efflux carrier (TC 2.A.69.2) family.</text>
</comment>
<dbReference type="InterPro" id="IPR045033">
    <property type="entry name" value="PILS1/3/4/5/7"/>
</dbReference>
<feature type="region of interest" description="Disordered" evidence="9">
    <location>
        <begin position="349"/>
        <end position="369"/>
    </location>
</feature>
<dbReference type="GO" id="GO:0055085">
    <property type="term" value="P:transmembrane transport"/>
    <property type="evidence" value="ECO:0007669"/>
    <property type="project" value="InterPro"/>
</dbReference>
<feature type="compositionally biased region" description="Polar residues" evidence="9">
    <location>
        <begin position="350"/>
        <end position="363"/>
    </location>
</feature>
<name>A0AAD8Y827_9STRA</name>
<feature type="transmembrane region" description="Helical" evidence="10">
    <location>
        <begin position="406"/>
        <end position="425"/>
    </location>
</feature>
<evidence type="ECO:0000256" key="1">
    <source>
        <dbReference type="ARBA" id="ARBA00004141"/>
    </source>
</evidence>
<dbReference type="GO" id="GO:0016020">
    <property type="term" value="C:membrane"/>
    <property type="evidence" value="ECO:0007669"/>
    <property type="project" value="UniProtKB-SubCell"/>
</dbReference>
<dbReference type="AlphaFoldDB" id="A0AAD8Y827"/>